<dbReference type="InterPro" id="IPR001173">
    <property type="entry name" value="Glyco_trans_2-like"/>
</dbReference>
<dbReference type="EMBL" id="CP032096">
    <property type="protein sequence ID" value="QBZ83545.1"/>
    <property type="molecule type" value="Genomic_DNA"/>
</dbReference>
<evidence type="ECO:0000313" key="5">
    <source>
        <dbReference type="Proteomes" id="UP000296201"/>
    </source>
</evidence>
<feature type="domain" description="Glycosyltransferase 2-like" evidence="3">
    <location>
        <begin position="13"/>
        <end position="168"/>
    </location>
</feature>
<dbReference type="PANTHER" id="PTHR22916">
    <property type="entry name" value="GLYCOSYLTRANSFERASE"/>
    <property type="match status" value="1"/>
</dbReference>
<dbReference type="EC" id="2.4.-.-" evidence="4"/>
<evidence type="ECO:0000259" key="3">
    <source>
        <dbReference type="Pfam" id="PF00535"/>
    </source>
</evidence>
<dbReference type="Gene3D" id="3.90.550.10">
    <property type="entry name" value="Spore Coat Polysaccharide Biosynthesis Protein SpsA, Chain A"/>
    <property type="match status" value="1"/>
</dbReference>
<evidence type="ECO:0000256" key="1">
    <source>
        <dbReference type="ARBA" id="ARBA00022676"/>
    </source>
</evidence>
<dbReference type="AlphaFoldDB" id="A0A4P7P140"/>
<dbReference type="Pfam" id="PF00535">
    <property type="entry name" value="Glycos_transf_2"/>
    <property type="match status" value="1"/>
</dbReference>
<dbReference type="PANTHER" id="PTHR22916:SF51">
    <property type="entry name" value="GLYCOSYLTRANSFERASE EPSH-RELATED"/>
    <property type="match status" value="1"/>
</dbReference>
<proteinExistence type="predicted"/>
<dbReference type="RefSeq" id="WP_135796155.1">
    <property type="nucleotide sequence ID" value="NZ_CP032096.1"/>
</dbReference>
<keyword evidence="1 4" id="KW-0328">Glycosyltransferase</keyword>
<dbReference type="GO" id="GO:0016758">
    <property type="term" value="F:hexosyltransferase activity"/>
    <property type="evidence" value="ECO:0007669"/>
    <property type="project" value="UniProtKB-ARBA"/>
</dbReference>
<organism evidence="4 5">
    <name type="scientific">Hydrogenovibrio crunogenus</name>
    <dbReference type="NCBI Taxonomy" id="39765"/>
    <lineage>
        <taxon>Bacteria</taxon>
        <taxon>Pseudomonadati</taxon>
        <taxon>Pseudomonadota</taxon>
        <taxon>Gammaproteobacteria</taxon>
        <taxon>Thiotrichales</taxon>
        <taxon>Piscirickettsiaceae</taxon>
        <taxon>Hydrogenovibrio</taxon>
    </lineage>
</organism>
<dbReference type="SUPFAM" id="SSF53448">
    <property type="entry name" value="Nucleotide-diphospho-sugar transferases"/>
    <property type="match status" value="1"/>
</dbReference>
<name>A0A4P7P140_9GAMM</name>
<gene>
    <name evidence="4" type="primary">epsH_1</name>
    <name evidence="4" type="ORF">GHNINEIG_01605</name>
</gene>
<dbReference type="OrthoDB" id="9802649at2"/>
<reference evidence="4 5" key="1">
    <citation type="submission" date="2018-08" db="EMBL/GenBank/DDBJ databases">
        <title>Horizontal acquisition of hydrogen conversion ability and other habitat adaptations in Hydrogenovibrio crunogenus strains.</title>
        <authorList>
            <person name="Gonnella G."/>
            <person name="Adam N."/>
            <person name="Perner M."/>
        </authorList>
    </citation>
    <scope>NUCLEOTIDE SEQUENCE [LARGE SCALE GENOMIC DNA]</scope>
    <source>
        <strain evidence="4 5">SP-41</strain>
    </source>
</reference>
<evidence type="ECO:0000256" key="2">
    <source>
        <dbReference type="ARBA" id="ARBA00022679"/>
    </source>
</evidence>
<keyword evidence="5" id="KW-1185">Reference proteome</keyword>
<keyword evidence="2 4" id="KW-0808">Transferase</keyword>
<dbReference type="Proteomes" id="UP000296201">
    <property type="component" value="Chromosome"/>
</dbReference>
<dbReference type="InterPro" id="IPR029044">
    <property type="entry name" value="Nucleotide-diphossugar_trans"/>
</dbReference>
<sequence length="423" mass="49357">MIVDSSIPDFKCSIIIPVFNVASYIETTLYSCSNQVYKNIEIIVVDDGSVDESLEIIERFAKQDCRIKIYTHPLNQGTLQARLTGIEAASGDFTIFLDGDDYLDVHTINELFNIVIRQDQAPDIIEFGYEEIRPNGKISLPEKKQISQVSYGLDIFCSTMWNMCFKLFKTSVLKTSLNHINQKINLTRSEDLLHYYHVAKIAHLYMTVSQPFYKYVIRNSYCYSTPISRAINDSCTVLNLVKQDMIKLGLFNKYVEGYGFNKHLRLASINERHFKNYFKERDVEAIVLAIDSDKTQRSFMKTGLNGVDYLNCMPPKMLDRSFIFVSIFRLDLMARCIWRNKGYRLRVYIKKRNLERLFLESLEQRALVVNITRFSDLNFLIRLKTLGVDLVVRDQYVFKSKKVFLNTLFNKITRKERGDSIEF</sequence>
<accession>A0A4P7P140</accession>
<protein>
    <submittedName>
        <fullName evidence="4">Glycosyltransferase EpsH</fullName>
        <ecNumber evidence="4">2.4.-.-</ecNumber>
    </submittedName>
</protein>
<evidence type="ECO:0000313" key="4">
    <source>
        <dbReference type="EMBL" id="QBZ83545.1"/>
    </source>
</evidence>
<dbReference type="CDD" id="cd00761">
    <property type="entry name" value="Glyco_tranf_GTA_type"/>
    <property type="match status" value="1"/>
</dbReference>